<dbReference type="RefSeq" id="WP_092117229.1">
    <property type="nucleotide sequence ID" value="NZ_FMXO01000003.1"/>
</dbReference>
<reference evidence="4 5" key="1">
    <citation type="submission" date="2016-10" db="EMBL/GenBank/DDBJ databases">
        <authorList>
            <person name="de Groot N.N."/>
        </authorList>
    </citation>
    <scope>NUCLEOTIDE SEQUENCE [LARGE SCALE GENOMIC DNA]</scope>
    <source>
        <strain evidence="4 5">ASO4-2</strain>
    </source>
</reference>
<dbReference type="PANTHER" id="PTHR32154">
    <property type="entry name" value="PYRUVATE-FLAVODOXIN OXIDOREDUCTASE-RELATED"/>
    <property type="match status" value="1"/>
</dbReference>
<feature type="domain" description="Pyruvate flavodoxin/ferredoxin oxidoreductase pyrimidine binding" evidence="2">
    <location>
        <begin position="26"/>
        <end position="261"/>
    </location>
</feature>
<dbReference type="Pfam" id="PF01855">
    <property type="entry name" value="POR_N"/>
    <property type="match status" value="1"/>
</dbReference>
<dbReference type="SUPFAM" id="SSF52518">
    <property type="entry name" value="Thiamin diphosphate-binding fold (THDP-binding)"/>
    <property type="match status" value="1"/>
</dbReference>
<keyword evidence="5" id="KW-1185">Reference proteome</keyword>
<proteinExistence type="predicted"/>
<dbReference type="InterPro" id="IPR009014">
    <property type="entry name" value="Transketo_C/PFOR_II"/>
</dbReference>
<protein>
    <submittedName>
        <fullName evidence="4">2-oxoglutarate ferredoxin oxidoreductase subunit alpha</fullName>
    </submittedName>
</protein>
<evidence type="ECO:0000313" key="5">
    <source>
        <dbReference type="Proteomes" id="UP000198771"/>
    </source>
</evidence>
<gene>
    <name evidence="4" type="ORF">SAMN05660653_00672</name>
</gene>
<dbReference type="InterPro" id="IPR033412">
    <property type="entry name" value="PFOR_II"/>
</dbReference>
<organism evidence="4 5">
    <name type="scientific">Desulfonatronum thiosulfatophilum</name>
    <dbReference type="NCBI Taxonomy" id="617002"/>
    <lineage>
        <taxon>Bacteria</taxon>
        <taxon>Pseudomonadati</taxon>
        <taxon>Thermodesulfobacteriota</taxon>
        <taxon>Desulfovibrionia</taxon>
        <taxon>Desulfovibrionales</taxon>
        <taxon>Desulfonatronaceae</taxon>
        <taxon>Desulfonatronum</taxon>
    </lineage>
</organism>
<dbReference type="GO" id="GO:0006979">
    <property type="term" value="P:response to oxidative stress"/>
    <property type="evidence" value="ECO:0007669"/>
    <property type="project" value="TreeGrafter"/>
</dbReference>
<dbReference type="Proteomes" id="UP000198771">
    <property type="component" value="Unassembled WGS sequence"/>
</dbReference>
<dbReference type="AlphaFoldDB" id="A0A1G6AZ53"/>
<dbReference type="NCBIfam" id="NF006412">
    <property type="entry name" value="PRK08659.1"/>
    <property type="match status" value="1"/>
</dbReference>
<dbReference type="InterPro" id="IPR002880">
    <property type="entry name" value="Pyrv_Fd/Flavodoxin_OxRdtase_N"/>
</dbReference>
<evidence type="ECO:0000313" key="4">
    <source>
        <dbReference type="EMBL" id="SDB13662.1"/>
    </source>
</evidence>
<dbReference type="FunFam" id="3.40.50.970:FF:000022">
    <property type="entry name" value="2-oxoglutarate ferredoxin oxidoreductase alpha subunit"/>
    <property type="match status" value="1"/>
</dbReference>
<dbReference type="InterPro" id="IPR029061">
    <property type="entry name" value="THDP-binding"/>
</dbReference>
<accession>A0A1G6AZ53</accession>
<dbReference type="Gene3D" id="3.40.50.920">
    <property type="match status" value="1"/>
</dbReference>
<dbReference type="CDD" id="cd07034">
    <property type="entry name" value="TPP_PYR_PFOR_IOR-alpha_like"/>
    <property type="match status" value="1"/>
</dbReference>
<dbReference type="STRING" id="617002.SAMN05660653_00672"/>
<evidence type="ECO:0000256" key="1">
    <source>
        <dbReference type="ARBA" id="ARBA00023002"/>
    </source>
</evidence>
<dbReference type="GO" id="GO:0016491">
    <property type="term" value="F:oxidoreductase activity"/>
    <property type="evidence" value="ECO:0007669"/>
    <property type="project" value="UniProtKB-KW"/>
</dbReference>
<evidence type="ECO:0000259" key="3">
    <source>
        <dbReference type="Pfam" id="PF17147"/>
    </source>
</evidence>
<dbReference type="EMBL" id="FMXO01000003">
    <property type="protein sequence ID" value="SDB13662.1"/>
    <property type="molecule type" value="Genomic_DNA"/>
</dbReference>
<sequence length="387" mass="42902">MPMKVKKNQRKEERAIFALGNEAVVEGALLAGCSFFAGYPITPSTEIAEIMADRLPRIPEGVFIQMEDEIASMGAIIGASLAGRKSMTATSGPGFSLMQEHIGYACMTEAPLVIVNVMRGGPSTGLPTSPAQGDVQQARWGTHGDHSIIVLSASDVQECLDMTVQAFNLSEKYRSPVILLLDEITAHTREKIHIPNKDTFEIFSRIKPSMPPEWFVPYEESMRGVPPMPALGEGYRFHVTGLTHDVNGYPTSRPEEVQKLMQRLFRKIDQFFYDIQIVEETACDDAEVLVIAYGCVARSAHLAVLQARDLGIKAGLLKLKTLFPFPRPAVEKLIRQCRTVIVPEMNMGQMSREVKRVNNGHSQVRTLNRIDGQIITPAEILKQLQKA</sequence>
<dbReference type="SUPFAM" id="SSF52922">
    <property type="entry name" value="TK C-terminal domain-like"/>
    <property type="match status" value="1"/>
</dbReference>
<feature type="domain" description="Pyruvate:ferredoxin oxidoreductase core" evidence="3">
    <location>
        <begin position="286"/>
        <end position="380"/>
    </location>
</feature>
<name>A0A1G6AZ53_9BACT</name>
<dbReference type="InterPro" id="IPR050722">
    <property type="entry name" value="Pyruvate:ferred/Flavod_OxRd"/>
</dbReference>
<dbReference type="PANTHER" id="PTHR32154:SF14">
    <property type="entry name" value="2-OXOGLUTARATE SYNTHASE SUBUNIT KORA"/>
    <property type="match status" value="1"/>
</dbReference>
<dbReference type="FunFam" id="3.40.50.920:FF:000013">
    <property type="entry name" value="Ferredoxin oxidoreductase alpha subunit"/>
    <property type="match status" value="1"/>
</dbReference>
<dbReference type="Pfam" id="PF17147">
    <property type="entry name" value="PFOR_II"/>
    <property type="match status" value="1"/>
</dbReference>
<dbReference type="Gene3D" id="3.40.50.970">
    <property type="match status" value="1"/>
</dbReference>
<keyword evidence="1" id="KW-0560">Oxidoreductase</keyword>
<evidence type="ECO:0000259" key="2">
    <source>
        <dbReference type="Pfam" id="PF01855"/>
    </source>
</evidence>